<evidence type="ECO:0000256" key="5">
    <source>
        <dbReference type="ARBA" id="ARBA00022976"/>
    </source>
</evidence>
<dbReference type="GO" id="GO:0016020">
    <property type="term" value="C:membrane"/>
    <property type="evidence" value="ECO:0007669"/>
    <property type="project" value="UniProtKB-SubCell"/>
</dbReference>
<keyword evidence="10" id="KW-1185">Reference proteome</keyword>
<keyword evidence="7 8" id="KW-0472">Membrane</keyword>
<proteinExistence type="inferred from homology"/>
<keyword evidence="5" id="KW-0914">Notch signaling pathway</keyword>
<evidence type="ECO:0000256" key="3">
    <source>
        <dbReference type="ARBA" id="ARBA00018306"/>
    </source>
</evidence>
<comment type="subcellular location">
    <subcellularLocation>
        <location evidence="1">Membrane</location>
        <topology evidence="1">Multi-pass membrane protein</topology>
    </subcellularLocation>
</comment>
<sequence length="134" mass="15945">MDISKLTDVKKVDLCKKYFLIGACFLPLIWVVNSFWFFSDAFCKPVNNHRRQIRKYVIGSIIGSIFWIIVLCSWEIFFQYYRSQGLVWTDFLTFVFPTGRVSMSFSNHKLFDLCVNLPKFMKMLSNLFIHVQFI</sequence>
<organism evidence="9 10">
    <name type="scientific">Caenorhabditis briggsae</name>
    <dbReference type="NCBI Taxonomy" id="6238"/>
    <lineage>
        <taxon>Eukaryota</taxon>
        <taxon>Metazoa</taxon>
        <taxon>Ecdysozoa</taxon>
        <taxon>Nematoda</taxon>
        <taxon>Chromadorea</taxon>
        <taxon>Rhabditida</taxon>
        <taxon>Rhabditina</taxon>
        <taxon>Rhabditomorpha</taxon>
        <taxon>Rhabditoidea</taxon>
        <taxon>Rhabditidae</taxon>
        <taxon>Peloderinae</taxon>
        <taxon>Caenorhabditis</taxon>
    </lineage>
</organism>
<evidence type="ECO:0000256" key="7">
    <source>
        <dbReference type="ARBA" id="ARBA00023136"/>
    </source>
</evidence>
<gene>
    <name evidence="9" type="ORF">L5515_003886</name>
</gene>
<dbReference type="PANTHER" id="PTHR16318">
    <property type="entry name" value="GAMMA-SECRETASE SUBUNIT PEN-2"/>
    <property type="match status" value="1"/>
</dbReference>
<evidence type="ECO:0000313" key="10">
    <source>
        <dbReference type="Proteomes" id="UP000829354"/>
    </source>
</evidence>
<evidence type="ECO:0000256" key="1">
    <source>
        <dbReference type="ARBA" id="ARBA00004141"/>
    </source>
</evidence>
<comment type="similarity">
    <text evidence="2">Belongs to the PEN-2 family.</text>
</comment>
<name>A0AAE9EM31_CAEBR</name>
<keyword evidence="4 8" id="KW-0812">Transmembrane</keyword>
<accession>A0AAE9EM31</accession>
<evidence type="ECO:0000256" key="6">
    <source>
        <dbReference type="ARBA" id="ARBA00022989"/>
    </source>
</evidence>
<evidence type="ECO:0000256" key="4">
    <source>
        <dbReference type="ARBA" id="ARBA00022692"/>
    </source>
</evidence>
<evidence type="ECO:0000256" key="8">
    <source>
        <dbReference type="SAM" id="Phobius"/>
    </source>
</evidence>
<feature type="transmembrane region" description="Helical" evidence="8">
    <location>
        <begin position="58"/>
        <end position="78"/>
    </location>
</feature>
<keyword evidence="6 8" id="KW-1133">Transmembrane helix</keyword>
<evidence type="ECO:0000256" key="2">
    <source>
        <dbReference type="ARBA" id="ARBA00009607"/>
    </source>
</evidence>
<dbReference type="Pfam" id="PF10251">
    <property type="entry name" value="PEN-2"/>
    <property type="match status" value="1"/>
</dbReference>
<dbReference type="Proteomes" id="UP000829354">
    <property type="component" value="Chromosome III"/>
</dbReference>
<protein>
    <recommendedName>
        <fullName evidence="3">Gamma-secretase subunit PEN-2</fullName>
    </recommendedName>
</protein>
<dbReference type="PANTHER" id="PTHR16318:SF0">
    <property type="entry name" value="GAMMA-SECRETASE SUBUNIT PEN-2"/>
    <property type="match status" value="1"/>
</dbReference>
<dbReference type="GO" id="GO:0007219">
    <property type="term" value="P:Notch signaling pathway"/>
    <property type="evidence" value="ECO:0007669"/>
    <property type="project" value="UniProtKB-KW"/>
</dbReference>
<evidence type="ECO:0000313" key="9">
    <source>
        <dbReference type="EMBL" id="UMM22910.1"/>
    </source>
</evidence>
<reference evidence="9 10" key="1">
    <citation type="submission" date="2022-04" db="EMBL/GenBank/DDBJ databases">
        <title>Chromosome-level reference genomes for two strains of Caenorhabditis briggsae: an improved platform for comparative genomics.</title>
        <authorList>
            <person name="Stevens L."/>
            <person name="Andersen E."/>
        </authorList>
    </citation>
    <scope>NUCLEOTIDE SEQUENCE [LARGE SCALE GENOMIC DNA]</scope>
    <source>
        <strain evidence="9">VX34</strain>
        <tissue evidence="9">Whole-organism</tissue>
    </source>
</reference>
<dbReference type="EMBL" id="CP092622">
    <property type="protein sequence ID" value="UMM22910.1"/>
    <property type="molecule type" value="Genomic_DNA"/>
</dbReference>
<feature type="transmembrane region" description="Helical" evidence="8">
    <location>
        <begin position="18"/>
        <end position="38"/>
    </location>
</feature>
<dbReference type="AlphaFoldDB" id="A0AAE9EM31"/>
<dbReference type="InterPro" id="IPR019379">
    <property type="entry name" value="Gamma_Secretase_Asp_P_PEN2"/>
</dbReference>